<dbReference type="AlphaFoldDB" id="A0A2R7YZ25"/>
<dbReference type="Proteomes" id="UP000244867">
    <property type="component" value="Unassembled WGS sequence"/>
</dbReference>
<comment type="caution">
    <text evidence="1">The sequence shown here is derived from an EMBL/GenBank/DDBJ whole genome shotgun (WGS) entry which is preliminary data.</text>
</comment>
<dbReference type="OrthoDB" id="3638028at2"/>
<dbReference type="GO" id="GO:0016773">
    <property type="term" value="F:phosphotransferase activity, alcohol group as acceptor"/>
    <property type="evidence" value="ECO:0007669"/>
    <property type="project" value="InterPro"/>
</dbReference>
<organism evidence="1 2">
    <name type="scientific">Nocardioides currus</name>
    <dbReference type="NCBI Taxonomy" id="2133958"/>
    <lineage>
        <taxon>Bacteria</taxon>
        <taxon>Bacillati</taxon>
        <taxon>Actinomycetota</taxon>
        <taxon>Actinomycetes</taxon>
        <taxon>Propionibacteriales</taxon>
        <taxon>Nocardioidaceae</taxon>
        <taxon>Nocardioides</taxon>
    </lineage>
</organism>
<dbReference type="GO" id="GO:0019748">
    <property type="term" value="P:secondary metabolic process"/>
    <property type="evidence" value="ECO:0007669"/>
    <property type="project" value="InterPro"/>
</dbReference>
<keyword evidence="1" id="KW-0808">Transferase</keyword>
<evidence type="ECO:0000313" key="2">
    <source>
        <dbReference type="Proteomes" id="UP000244867"/>
    </source>
</evidence>
<dbReference type="InterPro" id="IPR006748">
    <property type="entry name" value="NH2Glyco/OHUrea_AB-resist_kin"/>
</dbReference>
<dbReference type="SUPFAM" id="SSF56112">
    <property type="entry name" value="Protein kinase-like (PK-like)"/>
    <property type="match status" value="1"/>
</dbReference>
<evidence type="ECO:0000313" key="1">
    <source>
        <dbReference type="EMBL" id="PUA81612.1"/>
    </source>
</evidence>
<proteinExistence type="predicted"/>
<dbReference type="EMBL" id="PYXZ01000002">
    <property type="protein sequence ID" value="PUA81612.1"/>
    <property type="molecule type" value="Genomic_DNA"/>
</dbReference>
<dbReference type="InterPro" id="IPR011009">
    <property type="entry name" value="Kinase-like_dom_sf"/>
</dbReference>
<name>A0A2R7YZ25_9ACTN</name>
<keyword evidence="2" id="KW-1185">Reference proteome</keyword>
<dbReference type="Pfam" id="PF04655">
    <property type="entry name" value="APH_6_hur"/>
    <property type="match status" value="1"/>
</dbReference>
<protein>
    <submittedName>
        <fullName evidence="1">Aminoglycoside phosphotransferase</fullName>
    </submittedName>
</protein>
<accession>A0A2R7YZ25</accession>
<dbReference type="RefSeq" id="WP_108343504.1">
    <property type="nucleotide sequence ID" value="NZ_PYXZ01000002.1"/>
</dbReference>
<reference evidence="1 2" key="1">
    <citation type="submission" date="2018-03" db="EMBL/GenBank/DDBJ databases">
        <authorList>
            <person name="Keele B.F."/>
        </authorList>
    </citation>
    <scope>NUCLEOTIDE SEQUENCE [LARGE SCALE GENOMIC DNA]</scope>
    <source>
        <strain evidence="1 2">IB-3</strain>
    </source>
</reference>
<gene>
    <name evidence="1" type="ORF">C7S10_05935</name>
</gene>
<sequence>MSVPRLQPLTRAKLSGQGEEGAAWHRALPSVLAELAEQWDLTLGRALPGGSASYVCRATTRDGEARVVKVGAPGHHLVAEVRVLRAAGGRGYVLLHAHDAERDAILVEALGRSLAQTPDPPERAIGLVADTLREAWTLPLDAVPPGEDKAVSLHALVRDLDERLGHPTDPAVLRTALDHAEALAGHDPGHDVVLHGDAHPGNTLPVLAPRGGAPVGHVFVDPDGFRGDPAYDAGVALRDWCSHLTGPGARARLEGWCDLAADHTGLDPARIWAWAFLERVSTGLYVMSFGAERVGRPFLASAEHLLHDRHRPWA</sequence>